<evidence type="ECO:0000256" key="4">
    <source>
        <dbReference type="SAM" id="MobiDB-lite"/>
    </source>
</evidence>
<dbReference type="PROSITE" id="PS51419">
    <property type="entry name" value="RAB"/>
    <property type="match status" value="1"/>
</dbReference>
<accession>A0A835M8A5</accession>
<comment type="caution">
    <text evidence="5">The sequence shown here is derived from an EMBL/GenBank/DDBJ whole genome shotgun (WGS) entry which is preliminary data.</text>
</comment>
<dbReference type="PANTHER" id="PTHR47980">
    <property type="entry name" value="LD44762P"/>
    <property type="match status" value="1"/>
</dbReference>
<dbReference type="InterPro" id="IPR050305">
    <property type="entry name" value="Small_GTPase_Rab"/>
</dbReference>
<dbReference type="GO" id="GO:0005525">
    <property type="term" value="F:GTP binding"/>
    <property type="evidence" value="ECO:0007669"/>
    <property type="project" value="UniProtKB-KW"/>
</dbReference>
<dbReference type="Gene3D" id="3.40.50.300">
    <property type="entry name" value="P-loop containing nucleotide triphosphate hydrolases"/>
    <property type="match status" value="2"/>
</dbReference>
<feature type="compositionally biased region" description="Low complexity" evidence="4">
    <location>
        <begin position="18"/>
        <end position="30"/>
    </location>
</feature>
<evidence type="ECO:0000313" key="6">
    <source>
        <dbReference type="Proteomes" id="UP000631114"/>
    </source>
</evidence>
<dbReference type="Proteomes" id="UP000631114">
    <property type="component" value="Unassembled WGS sequence"/>
</dbReference>
<proteinExistence type="inferred from homology"/>
<keyword evidence="2" id="KW-0547">Nucleotide-binding</keyword>
<dbReference type="OrthoDB" id="8830751at2759"/>
<evidence type="ECO:0000256" key="3">
    <source>
        <dbReference type="ARBA" id="ARBA00023134"/>
    </source>
</evidence>
<evidence type="ECO:0008006" key="7">
    <source>
        <dbReference type="Google" id="ProtNLM"/>
    </source>
</evidence>
<comment type="similarity">
    <text evidence="1">Belongs to the small GTPase superfamily. Rab family.</text>
</comment>
<protein>
    <recommendedName>
        <fullName evidence="7">GTP-binding protein</fullName>
    </recommendedName>
</protein>
<keyword evidence="3" id="KW-0342">GTP-binding</keyword>
<evidence type="ECO:0000256" key="1">
    <source>
        <dbReference type="ARBA" id="ARBA00006270"/>
    </source>
</evidence>
<dbReference type="Pfam" id="PF00071">
    <property type="entry name" value="Ras"/>
    <property type="match status" value="2"/>
</dbReference>
<sequence>MLEESSLPPAVDSTPKESASSFASRSTSKSNPIDLKRESVKIDSGKTHLEPNASLEKERNEHSSPESSMVGDSTRDEGYGALPELSSAPTELSSFSCSVIFYIILLRRISFRISSSTSAKLARIRAAALSDCTTEIVVLRGEGVNPSSILQRICEGYHTARSIESNDNIMGLELKSSDVLDFSDFYSESLSIWFVYDITNKSSFNFIENCIQEIESCARDSVIKILVANKPDRFLGFLRKRAVLAFQGKLLASLHDMIFFETDGSKTNMEVEDILSNMIAQINQMLLKAETEIQTSAPRTDDVYYLHLVQLGNIPGWVRIPFVHAFQVPWVIQQNSSNKKIMGVMLVYDITNGPSFQKLKSNWINWARDPWRDNVSIILVGNKVDVDGTKRVVPTSAGQVPADKYGVQFFETSAVTNYNVEQAFLSLARDPIEVLEYSRLLYKNAFGNKKSLRRSM</sequence>
<dbReference type="SMART" id="SM00175">
    <property type="entry name" value="RAB"/>
    <property type="match status" value="1"/>
</dbReference>
<dbReference type="EMBL" id="JADFTS010000001">
    <property type="protein sequence ID" value="KAF9623378.1"/>
    <property type="molecule type" value="Genomic_DNA"/>
</dbReference>
<dbReference type="PROSITE" id="PS51421">
    <property type="entry name" value="RAS"/>
    <property type="match status" value="1"/>
</dbReference>
<feature type="compositionally biased region" description="Basic and acidic residues" evidence="4">
    <location>
        <begin position="34"/>
        <end position="64"/>
    </location>
</feature>
<organism evidence="5 6">
    <name type="scientific">Coptis chinensis</name>
    <dbReference type="NCBI Taxonomy" id="261450"/>
    <lineage>
        <taxon>Eukaryota</taxon>
        <taxon>Viridiplantae</taxon>
        <taxon>Streptophyta</taxon>
        <taxon>Embryophyta</taxon>
        <taxon>Tracheophyta</taxon>
        <taxon>Spermatophyta</taxon>
        <taxon>Magnoliopsida</taxon>
        <taxon>Ranunculales</taxon>
        <taxon>Ranunculaceae</taxon>
        <taxon>Coptidoideae</taxon>
        <taxon>Coptis</taxon>
    </lineage>
</organism>
<dbReference type="AlphaFoldDB" id="A0A835M8A5"/>
<dbReference type="GO" id="GO:0003924">
    <property type="term" value="F:GTPase activity"/>
    <property type="evidence" value="ECO:0007669"/>
    <property type="project" value="InterPro"/>
</dbReference>
<dbReference type="SMART" id="SM00173">
    <property type="entry name" value="RAS"/>
    <property type="match status" value="1"/>
</dbReference>
<name>A0A835M8A5_9MAGN</name>
<dbReference type="InterPro" id="IPR001806">
    <property type="entry name" value="Small_GTPase"/>
</dbReference>
<feature type="region of interest" description="Disordered" evidence="4">
    <location>
        <begin position="1"/>
        <end position="82"/>
    </location>
</feature>
<reference evidence="5 6" key="1">
    <citation type="submission" date="2020-10" db="EMBL/GenBank/DDBJ databases">
        <title>The Coptis chinensis genome and diversification of protoberbering-type alkaloids.</title>
        <authorList>
            <person name="Wang B."/>
            <person name="Shu S."/>
            <person name="Song C."/>
            <person name="Liu Y."/>
        </authorList>
    </citation>
    <scope>NUCLEOTIDE SEQUENCE [LARGE SCALE GENOMIC DNA]</scope>
    <source>
        <strain evidence="5">HL-2020</strain>
        <tissue evidence="5">Leaf</tissue>
    </source>
</reference>
<dbReference type="InterPro" id="IPR027417">
    <property type="entry name" value="P-loop_NTPase"/>
</dbReference>
<gene>
    <name evidence="5" type="ORF">IFM89_001298</name>
</gene>
<evidence type="ECO:0000313" key="5">
    <source>
        <dbReference type="EMBL" id="KAF9623378.1"/>
    </source>
</evidence>
<keyword evidence="6" id="KW-1185">Reference proteome</keyword>
<evidence type="ECO:0000256" key="2">
    <source>
        <dbReference type="ARBA" id="ARBA00022741"/>
    </source>
</evidence>
<dbReference type="SUPFAM" id="SSF52540">
    <property type="entry name" value="P-loop containing nucleoside triphosphate hydrolases"/>
    <property type="match status" value="2"/>
</dbReference>